<dbReference type="AlphaFoldDB" id="A0A9D4BY92"/>
<comment type="caution">
    <text evidence="1">The sequence shown here is derived from an EMBL/GenBank/DDBJ whole genome shotgun (WGS) entry which is preliminary data.</text>
</comment>
<evidence type="ECO:0000313" key="1">
    <source>
        <dbReference type="EMBL" id="KAH3713170.1"/>
    </source>
</evidence>
<evidence type="ECO:0000313" key="2">
    <source>
        <dbReference type="Proteomes" id="UP000828390"/>
    </source>
</evidence>
<reference evidence="1" key="2">
    <citation type="submission" date="2020-11" db="EMBL/GenBank/DDBJ databases">
        <authorList>
            <person name="McCartney M.A."/>
            <person name="Auch B."/>
            <person name="Kono T."/>
            <person name="Mallez S."/>
            <person name="Becker A."/>
            <person name="Gohl D.M."/>
            <person name="Silverstein K.A.T."/>
            <person name="Koren S."/>
            <person name="Bechman K.B."/>
            <person name="Herman A."/>
            <person name="Abrahante J.E."/>
            <person name="Garbe J."/>
        </authorList>
    </citation>
    <scope>NUCLEOTIDE SEQUENCE</scope>
    <source>
        <strain evidence="1">Duluth1</strain>
        <tissue evidence="1">Whole animal</tissue>
    </source>
</reference>
<name>A0A9D4BY92_DREPO</name>
<gene>
    <name evidence="1" type="ORF">DPMN_072956</name>
</gene>
<reference evidence="1" key="1">
    <citation type="journal article" date="2019" name="bioRxiv">
        <title>The Genome of the Zebra Mussel, Dreissena polymorpha: A Resource for Invasive Species Research.</title>
        <authorList>
            <person name="McCartney M.A."/>
            <person name="Auch B."/>
            <person name="Kono T."/>
            <person name="Mallez S."/>
            <person name="Zhang Y."/>
            <person name="Obille A."/>
            <person name="Becker A."/>
            <person name="Abrahante J.E."/>
            <person name="Garbe J."/>
            <person name="Badalamenti J.P."/>
            <person name="Herman A."/>
            <person name="Mangelson H."/>
            <person name="Liachko I."/>
            <person name="Sullivan S."/>
            <person name="Sone E.D."/>
            <person name="Koren S."/>
            <person name="Silverstein K.A.T."/>
            <person name="Beckman K.B."/>
            <person name="Gohl D.M."/>
        </authorList>
    </citation>
    <scope>NUCLEOTIDE SEQUENCE</scope>
    <source>
        <strain evidence="1">Duluth1</strain>
        <tissue evidence="1">Whole animal</tissue>
    </source>
</reference>
<keyword evidence="2" id="KW-1185">Reference proteome</keyword>
<protein>
    <submittedName>
        <fullName evidence="1">Uncharacterized protein</fullName>
    </submittedName>
</protein>
<organism evidence="1 2">
    <name type="scientific">Dreissena polymorpha</name>
    <name type="common">Zebra mussel</name>
    <name type="synonym">Mytilus polymorpha</name>
    <dbReference type="NCBI Taxonomy" id="45954"/>
    <lineage>
        <taxon>Eukaryota</taxon>
        <taxon>Metazoa</taxon>
        <taxon>Spiralia</taxon>
        <taxon>Lophotrochozoa</taxon>
        <taxon>Mollusca</taxon>
        <taxon>Bivalvia</taxon>
        <taxon>Autobranchia</taxon>
        <taxon>Heteroconchia</taxon>
        <taxon>Euheterodonta</taxon>
        <taxon>Imparidentia</taxon>
        <taxon>Neoheterodontei</taxon>
        <taxon>Myida</taxon>
        <taxon>Dreissenoidea</taxon>
        <taxon>Dreissenidae</taxon>
        <taxon>Dreissena</taxon>
    </lineage>
</organism>
<accession>A0A9D4BY92</accession>
<dbReference type="Proteomes" id="UP000828390">
    <property type="component" value="Unassembled WGS sequence"/>
</dbReference>
<proteinExistence type="predicted"/>
<dbReference type="EMBL" id="JAIWYP010000014">
    <property type="protein sequence ID" value="KAH3713170.1"/>
    <property type="molecule type" value="Genomic_DNA"/>
</dbReference>
<sequence length="58" mass="6689">MFESASVIVRRVLEELHVNDPNLPPGARNSEKNLCKLANRCRKHMRPTDPVSTEFEVR</sequence>